<accession>A0A7M1XIJ3</accession>
<evidence type="ECO:0000256" key="1">
    <source>
        <dbReference type="SAM" id="Coils"/>
    </source>
</evidence>
<dbReference type="KEGG" id="trc:DYE49_02580"/>
<dbReference type="InterPro" id="IPR003812">
    <property type="entry name" value="Fido"/>
</dbReference>
<evidence type="ECO:0000313" key="3">
    <source>
        <dbReference type="EMBL" id="QOS39399.1"/>
    </source>
</evidence>
<dbReference type="Proteomes" id="UP000593591">
    <property type="component" value="Chromosome"/>
</dbReference>
<dbReference type="Gene3D" id="1.10.3290.10">
    <property type="entry name" value="Fido-like domain"/>
    <property type="match status" value="1"/>
</dbReference>
<gene>
    <name evidence="3" type="ORF">DYE49_02580</name>
</gene>
<feature type="domain" description="Fido" evidence="2">
    <location>
        <begin position="173"/>
        <end position="305"/>
    </location>
</feature>
<keyword evidence="1" id="KW-0175">Coiled coil</keyword>
<dbReference type="SUPFAM" id="SSF140931">
    <property type="entry name" value="Fic-like"/>
    <property type="match status" value="1"/>
</dbReference>
<dbReference type="EMBL" id="CP031517">
    <property type="protein sequence ID" value="QOS39399.1"/>
    <property type="molecule type" value="Genomic_DNA"/>
</dbReference>
<dbReference type="Pfam" id="PF02661">
    <property type="entry name" value="Fic"/>
    <property type="match status" value="1"/>
</dbReference>
<dbReference type="PROSITE" id="PS51459">
    <property type="entry name" value="FIDO"/>
    <property type="match status" value="1"/>
</dbReference>
<dbReference type="InterPro" id="IPR046738">
    <property type="entry name" value="DUF6788"/>
</dbReference>
<protein>
    <submittedName>
        <fullName evidence="3">Cell filamentation protein Fic</fullName>
    </submittedName>
</protein>
<evidence type="ECO:0000259" key="2">
    <source>
        <dbReference type="PROSITE" id="PS51459"/>
    </source>
</evidence>
<proteinExistence type="predicted"/>
<evidence type="ECO:0000313" key="4">
    <source>
        <dbReference type="Proteomes" id="UP000593591"/>
    </source>
</evidence>
<dbReference type="InterPro" id="IPR036597">
    <property type="entry name" value="Fido-like_dom_sf"/>
</dbReference>
<dbReference type="AlphaFoldDB" id="A0A7M1XIJ3"/>
<reference evidence="3 4" key="1">
    <citation type="submission" date="2018-08" db="EMBL/GenBank/DDBJ databases">
        <title>The first complete genome of Treponema rectale (CHPAT), a commensal spirochete of the bovine rectum.</title>
        <authorList>
            <person name="Staton G.J."/>
            <person name="Clegg S.R."/>
            <person name="Carter S.D."/>
            <person name="Radford A.D."/>
            <person name="Darby A."/>
            <person name="Hall N."/>
            <person name="Birtles R.J."/>
            <person name="Evans N.J."/>
        </authorList>
    </citation>
    <scope>NUCLEOTIDE SEQUENCE [LARGE SCALE GENOMIC DNA]</scope>
    <source>
        <strain evidence="3 4">CHPA</strain>
    </source>
</reference>
<feature type="coiled-coil region" evidence="1">
    <location>
        <begin position="67"/>
        <end position="94"/>
    </location>
</feature>
<sequence>MNTFEKIQDLLRTRAEQRLKLSLIPYDGTVEVKTVGDNKYLYIRKREVGKIKSTYIGPFSDNLYNLLLRNSKEAKELRKQIRLLEKELAKIGYEENDLSAEVLLNLEFARANMKTIIYDQAVLEGVATTFPDTETIIENGQVNNMKADDVQKILNLKHAWEFILDKDVILAPSNYDLSSYIAKIVNEGFYQDGGRIRGVPVMIGGSSYLPPIPVESKVKEDIDAIVSSDHDKVDKAMELMLYIMKTQVYNDGNKRTAVIFANHYMIANALGLFIIPYDKVSEFKQKLVLYYEDKDLVSVKEFLKGCWVHN</sequence>
<dbReference type="Pfam" id="PF20586">
    <property type="entry name" value="DUF6788"/>
    <property type="match status" value="1"/>
</dbReference>
<organism evidence="3 4">
    <name type="scientific">Treponema rectale</name>
    <dbReference type="NCBI Taxonomy" id="744512"/>
    <lineage>
        <taxon>Bacteria</taxon>
        <taxon>Pseudomonadati</taxon>
        <taxon>Spirochaetota</taxon>
        <taxon>Spirochaetia</taxon>
        <taxon>Spirochaetales</taxon>
        <taxon>Treponemataceae</taxon>
        <taxon>Treponema</taxon>
    </lineage>
</organism>
<name>A0A7M1XIJ3_9SPIR</name>